<evidence type="ECO:0000313" key="3">
    <source>
        <dbReference type="Proteomes" id="UP000055136"/>
    </source>
</evidence>
<organism evidence="2 3">
    <name type="scientific">Candidatus Tenderia electrophaga</name>
    <dbReference type="NCBI Taxonomy" id="1748243"/>
    <lineage>
        <taxon>Bacteria</taxon>
        <taxon>Pseudomonadati</taxon>
        <taxon>Pseudomonadota</taxon>
        <taxon>Gammaproteobacteria</taxon>
        <taxon>Candidatus Tenderiales</taxon>
        <taxon>Candidatus Tenderiaceae</taxon>
        <taxon>Candidatus Tenderia</taxon>
    </lineage>
</organism>
<keyword evidence="1" id="KW-0472">Membrane</keyword>
<name>A0A0S2T967_9GAMM</name>
<accession>A0A0S2T967</accession>
<evidence type="ECO:0000256" key="1">
    <source>
        <dbReference type="SAM" id="Phobius"/>
    </source>
</evidence>
<dbReference type="KEGG" id="tee:Tel_00110"/>
<gene>
    <name evidence="2" type="ORF">Tel_00110</name>
</gene>
<evidence type="ECO:0000313" key="2">
    <source>
        <dbReference type="EMBL" id="ALP51669.1"/>
    </source>
</evidence>
<reference evidence="2" key="1">
    <citation type="submission" date="2015-10" db="EMBL/GenBank/DDBJ databases">
        <title>Description of Candidatus Tenderia electrophaga gen. nov, sp. nov., an Uncultivated Electroautotroph from a Biocathode Enrichment.</title>
        <authorList>
            <person name="Eddie B.J."/>
            <person name="Malanoski A.P."/>
            <person name="Wang Z."/>
            <person name="Hall R.J."/>
            <person name="Oh S.D."/>
            <person name="Heiner C."/>
            <person name="Lin B."/>
            <person name="Strycharz-Glaven S.M."/>
        </authorList>
    </citation>
    <scope>NUCLEOTIDE SEQUENCE [LARGE SCALE GENOMIC DNA]</scope>
    <source>
        <strain evidence="2">NRL1</strain>
    </source>
</reference>
<protein>
    <submittedName>
        <fullName evidence="2">Uncharacterized protein</fullName>
    </submittedName>
</protein>
<dbReference type="AlphaFoldDB" id="A0A0S2T967"/>
<keyword evidence="3" id="KW-1185">Reference proteome</keyword>
<keyword evidence="1" id="KW-0812">Transmembrane</keyword>
<dbReference type="Proteomes" id="UP000055136">
    <property type="component" value="Chromosome"/>
</dbReference>
<dbReference type="EMBL" id="CP013099">
    <property type="protein sequence ID" value="ALP51669.1"/>
    <property type="molecule type" value="Genomic_DNA"/>
</dbReference>
<keyword evidence="1" id="KW-1133">Transmembrane helix</keyword>
<feature type="transmembrane region" description="Helical" evidence="1">
    <location>
        <begin position="43"/>
        <end position="75"/>
    </location>
</feature>
<dbReference type="STRING" id="1748243.Tel_00110"/>
<proteinExistence type="predicted"/>
<sequence length="134" mass="14689">MSESRVEPITIKGNESSASVGELHTRSFTPAERMARAGKILGVAWLLALITLFIPIAHFVLVPLFGIGGPIMAFLRYRVETVMEKAHGVCPECEQAVDIQLDPADKLPKWTYCPACNKPLQLMYHGGPTTAPEK</sequence>